<dbReference type="EMBL" id="CP124543">
    <property type="protein sequence ID" value="WGV25052.1"/>
    <property type="molecule type" value="Genomic_DNA"/>
</dbReference>
<dbReference type="Proteomes" id="UP001223520">
    <property type="component" value="Chromosome"/>
</dbReference>
<reference evidence="1 2" key="1">
    <citation type="journal article" date="2023" name="Limnol Oceanogr Lett">
        <title>Environmental adaptations by the intertidal Antarctic cyanobacterium Halotia branconii CENA392 as revealed using long-read genome sequencing.</title>
        <authorList>
            <person name="Dextro R.B."/>
            <person name="Delbaje E."/>
            <person name="Freitas P.N.N."/>
            <person name="Geraldes V."/>
            <person name="Pinto E."/>
            <person name="Long P.F."/>
            <person name="Fiore M.F."/>
        </authorList>
    </citation>
    <scope>NUCLEOTIDE SEQUENCE [LARGE SCALE GENOMIC DNA]</scope>
    <source>
        <strain evidence="1 2">CENA392</strain>
    </source>
</reference>
<dbReference type="AlphaFoldDB" id="A0AAJ6NR38"/>
<gene>
    <name evidence="1" type="ORF">QI031_25340</name>
</gene>
<accession>A0AAJ6NR38</accession>
<dbReference type="RefSeq" id="WP_281482358.1">
    <property type="nucleotide sequence ID" value="NZ_CP124543.1"/>
</dbReference>
<organism evidence="1 2">
    <name type="scientific">Halotia branconii CENA392</name>
    <dbReference type="NCBI Taxonomy" id="1539056"/>
    <lineage>
        <taxon>Bacteria</taxon>
        <taxon>Bacillati</taxon>
        <taxon>Cyanobacteriota</taxon>
        <taxon>Cyanophyceae</taxon>
        <taxon>Nostocales</taxon>
        <taxon>Nodulariaceae</taxon>
        <taxon>Halotia</taxon>
    </lineage>
</organism>
<protein>
    <submittedName>
        <fullName evidence="1">Uncharacterized protein</fullName>
    </submittedName>
</protein>
<name>A0AAJ6NR38_9CYAN</name>
<evidence type="ECO:0000313" key="2">
    <source>
        <dbReference type="Proteomes" id="UP001223520"/>
    </source>
</evidence>
<keyword evidence="2" id="KW-1185">Reference proteome</keyword>
<evidence type="ECO:0000313" key="1">
    <source>
        <dbReference type="EMBL" id="WGV25052.1"/>
    </source>
</evidence>
<dbReference type="KEGG" id="hbq:QI031_25340"/>
<proteinExistence type="predicted"/>
<sequence>MTSALVKPSSWLENGIQIEKVNNLNLFKLTDELQARMQKLVDKKTADSLTSEEAVEIEAIGELVIIVSYINGMIASEAQKSQGTENWERETDKN</sequence>